<dbReference type="EMBL" id="KZ559513">
    <property type="protein sequence ID" value="PLN84162.1"/>
    <property type="molecule type" value="Genomic_DNA"/>
</dbReference>
<keyword evidence="7" id="KW-0503">Monooxygenase</keyword>
<dbReference type="GO" id="GO:0005506">
    <property type="term" value="F:iron ion binding"/>
    <property type="evidence" value="ECO:0007669"/>
    <property type="project" value="InterPro"/>
</dbReference>
<dbReference type="PANTHER" id="PTHR24305">
    <property type="entry name" value="CYTOCHROME P450"/>
    <property type="match status" value="1"/>
</dbReference>
<sequence>MELFGYCVYQIYFHPLSKYPGPLSSKLTSFRAAYHAWKEDQYLDIWRCHQIYGPVVRYRPDYISFSTVEAYKDIYSGDTTTKPRCYEHLQRQHASILTMRDNKAHTTRRRLLGHGLTSTAVTDMEPRILRHVRNFCHALGAGLDPTQSEKDAWGRPLDMADWCSYLTFDIMVDIVFGVSGDLLVDPSQRSIVEDIGISSKRAFVLLNAELLYVGRMDRRLFPGSVSSRRRFLRFVDKLVARSTALSAEEKSRAIVQRLLAGRDAEANGGIPDSRSLISDATTLTVAGMLDHHSSRKLPLIIHTTPATFFYLSRSPSVYNRLVTEIRQRFSSPDEIKQGESLSSCTYLRACIDETLRITPPVATALFREVLPGGELIDGHVVPAGYHAGTSAYSLHHRADYFHLPNEYIPERWLGLSEMRGGVHNPAAYIPFLRGPRSCLGRSLAYWELLVTVAMVLWEFDMRAVDGAEAGVGGGDSMLGMPGRNNPGEYQLLDRGTCGRVGPVLQFRRRV</sequence>
<dbReference type="GO" id="GO:0004497">
    <property type="term" value="F:monooxygenase activity"/>
    <property type="evidence" value="ECO:0007669"/>
    <property type="project" value="UniProtKB-KW"/>
</dbReference>
<dbReference type="AlphaFoldDB" id="A0A2J5I2S7"/>
<evidence type="ECO:0000313" key="9">
    <source>
        <dbReference type="EMBL" id="PLN84162.1"/>
    </source>
</evidence>
<keyword evidence="10" id="KW-1185">Reference proteome</keyword>
<reference evidence="10" key="1">
    <citation type="submission" date="2017-12" db="EMBL/GenBank/DDBJ databases">
        <authorList>
            <consortium name="DOE Joint Genome Institute"/>
            <person name="Mondo S.J."/>
            <person name="Kjaerbolling I."/>
            <person name="Vesth T.C."/>
            <person name="Frisvad J.C."/>
            <person name="Nybo J.L."/>
            <person name="Theobald S."/>
            <person name="Kuo A."/>
            <person name="Bowyer P."/>
            <person name="Matsuda Y."/>
            <person name="Lyhne E.K."/>
            <person name="Kogle M.E."/>
            <person name="Clum A."/>
            <person name="Lipzen A."/>
            <person name="Salamov A."/>
            <person name="Ngan C.Y."/>
            <person name="Daum C."/>
            <person name="Chiniquy J."/>
            <person name="Barry K."/>
            <person name="LaButti K."/>
            <person name="Haridas S."/>
            <person name="Simmons B.A."/>
            <person name="Magnuson J.K."/>
            <person name="Mortensen U.H."/>
            <person name="Larsen T.O."/>
            <person name="Grigoriev I.V."/>
            <person name="Baker S.E."/>
            <person name="Andersen M.R."/>
            <person name="Nordberg H.P."/>
            <person name="Cantor M.N."/>
            <person name="Hua S.X."/>
        </authorList>
    </citation>
    <scope>NUCLEOTIDE SEQUENCE [LARGE SCALE GENOMIC DNA]</scope>
    <source>
        <strain evidence="10">IBT 19404</strain>
    </source>
</reference>
<gene>
    <name evidence="9" type="ORF">BDW42DRAFT_199701</name>
</gene>
<dbReference type="OrthoDB" id="1470350at2759"/>
<evidence type="ECO:0000256" key="6">
    <source>
        <dbReference type="ARBA" id="ARBA00023004"/>
    </source>
</evidence>
<proteinExistence type="inferred from homology"/>
<keyword evidence="6 8" id="KW-0408">Iron</keyword>
<evidence type="ECO:0000256" key="1">
    <source>
        <dbReference type="ARBA" id="ARBA00001971"/>
    </source>
</evidence>
<evidence type="ECO:0000256" key="5">
    <source>
        <dbReference type="ARBA" id="ARBA00023002"/>
    </source>
</evidence>
<evidence type="ECO:0000256" key="2">
    <source>
        <dbReference type="ARBA" id="ARBA00010617"/>
    </source>
</evidence>
<feature type="binding site" description="axial binding residue" evidence="8">
    <location>
        <position position="438"/>
    </location>
    <ligand>
        <name>heme</name>
        <dbReference type="ChEBI" id="CHEBI:30413"/>
    </ligand>
    <ligandPart>
        <name>Fe</name>
        <dbReference type="ChEBI" id="CHEBI:18248"/>
    </ligandPart>
</feature>
<dbReference type="PRINTS" id="PR00463">
    <property type="entry name" value="EP450I"/>
</dbReference>
<keyword evidence="4 8" id="KW-0479">Metal-binding</keyword>
<dbReference type="InterPro" id="IPR001128">
    <property type="entry name" value="Cyt_P450"/>
</dbReference>
<evidence type="ECO:0000256" key="4">
    <source>
        <dbReference type="ARBA" id="ARBA00022723"/>
    </source>
</evidence>
<comment type="similarity">
    <text evidence="2">Belongs to the cytochrome P450 family.</text>
</comment>
<accession>A0A2J5I2S7</accession>
<dbReference type="PRINTS" id="PR00385">
    <property type="entry name" value="P450"/>
</dbReference>
<dbReference type="InterPro" id="IPR036396">
    <property type="entry name" value="Cyt_P450_sf"/>
</dbReference>
<dbReference type="Gene3D" id="1.10.630.10">
    <property type="entry name" value="Cytochrome P450"/>
    <property type="match status" value="1"/>
</dbReference>
<dbReference type="InterPro" id="IPR050121">
    <property type="entry name" value="Cytochrome_P450_monoxygenase"/>
</dbReference>
<dbReference type="GO" id="GO:0016705">
    <property type="term" value="F:oxidoreductase activity, acting on paired donors, with incorporation or reduction of molecular oxygen"/>
    <property type="evidence" value="ECO:0007669"/>
    <property type="project" value="InterPro"/>
</dbReference>
<organism evidence="9 10">
    <name type="scientific">Aspergillus taichungensis</name>
    <dbReference type="NCBI Taxonomy" id="482145"/>
    <lineage>
        <taxon>Eukaryota</taxon>
        <taxon>Fungi</taxon>
        <taxon>Dikarya</taxon>
        <taxon>Ascomycota</taxon>
        <taxon>Pezizomycotina</taxon>
        <taxon>Eurotiomycetes</taxon>
        <taxon>Eurotiomycetidae</taxon>
        <taxon>Eurotiales</taxon>
        <taxon>Aspergillaceae</taxon>
        <taxon>Aspergillus</taxon>
        <taxon>Aspergillus subgen. Circumdati</taxon>
    </lineage>
</organism>
<evidence type="ECO:0000313" key="10">
    <source>
        <dbReference type="Proteomes" id="UP000235023"/>
    </source>
</evidence>
<dbReference type="Pfam" id="PF00067">
    <property type="entry name" value="p450"/>
    <property type="match status" value="1"/>
</dbReference>
<evidence type="ECO:0000256" key="8">
    <source>
        <dbReference type="PIRSR" id="PIRSR602401-1"/>
    </source>
</evidence>
<dbReference type="CDD" id="cd11061">
    <property type="entry name" value="CYP67-like"/>
    <property type="match status" value="1"/>
</dbReference>
<dbReference type="InterPro" id="IPR002401">
    <property type="entry name" value="Cyt_P450_E_grp-I"/>
</dbReference>
<keyword evidence="3 8" id="KW-0349">Heme</keyword>
<dbReference type="GO" id="GO:0020037">
    <property type="term" value="F:heme binding"/>
    <property type="evidence" value="ECO:0007669"/>
    <property type="project" value="InterPro"/>
</dbReference>
<protein>
    <submittedName>
        <fullName evidence="9">Cytochrome P450</fullName>
    </submittedName>
</protein>
<evidence type="ECO:0000256" key="7">
    <source>
        <dbReference type="ARBA" id="ARBA00023033"/>
    </source>
</evidence>
<name>A0A2J5I2S7_9EURO</name>
<dbReference type="PANTHER" id="PTHR24305:SF237">
    <property type="entry name" value="CYTOCHROME P450 MONOOXYGENASE ATNE-RELATED"/>
    <property type="match status" value="1"/>
</dbReference>
<evidence type="ECO:0000256" key="3">
    <source>
        <dbReference type="ARBA" id="ARBA00022617"/>
    </source>
</evidence>
<dbReference type="SUPFAM" id="SSF48264">
    <property type="entry name" value="Cytochrome P450"/>
    <property type="match status" value="1"/>
</dbReference>
<keyword evidence="5" id="KW-0560">Oxidoreductase</keyword>
<dbReference type="Proteomes" id="UP000235023">
    <property type="component" value="Unassembled WGS sequence"/>
</dbReference>
<comment type="cofactor">
    <cofactor evidence="1 8">
        <name>heme</name>
        <dbReference type="ChEBI" id="CHEBI:30413"/>
    </cofactor>
</comment>